<evidence type="ECO:0000313" key="2">
    <source>
        <dbReference type="EMBL" id="QJI01683.1"/>
    </source>
</evidence>
<dbReference type="EMBL" id="MT144942">
    <property type="protein sequence ID" value="QJI01683.1"/>
    <property type="molecule type" value="Genomic_DNA"/>
</dbReference>
<name>A0A6M3XV83_9ZZZZ</name>
<reference evidence="2" key="1">
    <citation type="submission" date="2020-03" db="EMBL/GenBank/DDBJ databases">
        <title>The deep terrestrial virosphere.</title>
        <authorList>
            <person name="Holmfeldt K."/>
            <person name="Nilsson E."/>
            <person name="Simone D."/>
            <person name="Lopez-Fernandez M."/>
            <person name="Wu X."/>
            <person name="de Brujin I."/>
            <person name="Lundin D."/>
            <person name="Andersson A."/>
            <person name="Bertilsson S."/>
            <person name="Dopson M."/>
        </authorList>
    </citation>
    <scope>NUCLEOTIDE SEQUENCE</scope>
    <source>
        <strain evidence="2">TM448B02715</strain>
    </source>
</reference>
<accession>A0A6M3XV83</accession>
<proteinExistence type="predicted"/>
<gene>
    <name evidence="2" type="ORF">TM448B02715_0002</name>
</gene>
<dbReference type="AlphaFoldDB" id="A0A6M3XV83"/>
<dbReference type="Gene3D" id="1.10.1220.10">
    <property type="entry name" value="Met repressor-like"/>
    <property type="match status" value="1"/>
</dbReference>
<dbReference type="Pfam" id="PF01402">
    <property type="entry name" value="RHH_1"/>
    <property type="match status" value="1"/>
</dbReference>
<dbReference type="InterPro" id="IPR002145">
    <property type="entry name" value="CopG"/>
</dbReference>
<organism evidence="2">
    <name type="scientific">viral metagenome</name>
    <dbReference type="NCBI Taxonomy" id="1070528"/>
    <lineage>
        <taxon>unclassified sequences</taxon>
        <taxon>metagenomes</taxon>
        <taxon>organismal metagenomes</taxon>
    </lineage>
</organism>
<protein>
    <submittedName>
        <fullName evidence="2">Putative ribbon-helix-helix protein repressor</fullName>
    </submittedName>
</protein>
<dbReference type="InterPro" id="IPR013321">
    <property type="entry name" value="Arc_rbn_hlx_hlx"/>
</dbReference>
<feature type="domain" description="Ribbon-helix-helix protein CopG" evidence="1">
    <location>
        <begin position="8"/>
        <end position="41"/>
    </location>
</feature>
<sequence>MYYALTMKRVNFHLSDLQISMLKKLSKKLDLSVAELIRRAIDIFLFLENKKRENQH</sequence>
<evidence type="ECO:0000259" key="1">
    <source>
        <dbReference type="Pfam" id="PF01402"/>
    </source>
</evidence>
<dbReference type="GO" id="GO:0006355">
    <property type="term" value="P:regulation of DNA-templated transcription"/>
    <property type="evidence" value="ECO:0007669"/>
    <property type="project" value="InterPro"/>
</dbReference>